<feature type="non-terminal residue" evidence="1">
    <location>
        <position position="1"/>
    </location>
</feature>
<protein>
    <submittedName>
        <fullName evidence="1">Uncharacterized protein</fullName>
    </submittedName>
</protein>
<dbReference type="EMBL" id="HACA01029236">
    <property type="protein sequence ID" value="CDW46597.1"/>
    <property type="molecule type" value="Transcribed_RNA"/>
</dbReference>
<name>A0A0K2V8U5_LEPSM</name>
<evidence type="ECO:0000313" key="1">
    <source>
        <dbReference type="EMBL" id="CDW46597.1"/>
    </source>
</evidence>
<proteinExistence type="predicted"/>
<organism evidence="1">
    <name type="scientific">Lepeophtheirus salmonis</name>
    <name type="common">Salmon louse</name>
    <name type="synonym">Caligus salmonis</name>
    <dbReference type="NCBI Taxonomy" id="72036"/>
    <lineage>
        <taxon>Eukaryota</taxon>
        <taxon>Metazoa</taxon>
        <taxon>Ecdysozoa</taxon>
        <taxon>Arthropoda</taxon>
        <taxon>Crustacea</taxon>
        <taxon>Multicrustacea</taxon>
        <taxon>Hexanauplia</taxon>
        <taxon>Copepoda</taxon>
        <taxon>Siphonostomatoida</taxon>
        <taxon>Caligidae</taxon>
        <taxon>Lepeophtheirus</taxon>
    </lineage>
</organism>
<accession>A0A0K2V8U5</accession>
<sequence length="48" mass="5748">DLLTSSNHIIIKAIKYYYQRYFINIKNVKEPKSLTDYSNPLKFNYDSS</sequence>
<reference evidence="1" key="1">
    <citation type="submission" date="2014-05" db="EMBL/GenBank/DDBJ databases">
        <authorList>
            <person name="Chronopoulou M."/>
        </authorList>
    </citation>
    <scope>NUCLEOTIDE SEQUENCE</scope>
    <source>
        <tissue evidence="1">Whole organism</tissue>
    </source>
</reference>
<dbReference type="AlphaFoldDB" id="A0A0K2V8U5"/>